<proteinExistence type="inferred from homology"/>
<evidence type="ECO:0000313" key="9">
    <source>
        <dbReference type="Proteomes" id="UP001515480"/>
    </source>
</evidence>
<evidence type="ECO:0000256" key="1">
    <source>
        <dbReference type="ARBA" id="ARBA00004123"/>
    </source>
</evidence>
<evidence type="ECO:0000313" key="8">
    <source>
        <dbReference type="EMBL" id="KAL1530431.1"/>
    </source>
</evidence>
<sequence>MEVGSTWPPPPPFYRKGGPRTPPPPVDGEFMMFGAVRTTATRTAPPLDQQVYDTAAPPCAELRRLNRTLLSSFLELLQRMEEVPQSCDEKVEEIKVLLLNTHHLLNSFRPHHAREEVIAHVQAQLTEKQLLLDALEAGCLEASWGNVDDITPAMAPTTSDTSATAPDHTPFPLPPRAPAPNLGHILEVMDQLRGR</sequence>
<comment type="subunit">
    <text evidence="6">Component of the Mediator complex.</text>
</comment>
<feature type="region of interest" description="Disordered" evidence="7">
    <location>
        <begin position="154"/>
        <end position="181"/>
    </location>
</feature>
<dbReference type="Proteomes" id="UP001515480">
    <property type="component" value="Unassembled WGS sequence"/>
</dbReference>
<feature type="region of interest" description="Disordered" evidence="7">
    <location>
        <begin position="1"/>
        <end position="26"/>
    </location>
</feature>
<dbReference type="GO" id="GO:0006357">
    <property type="term" value="P:regulation of transcription by RNA polymerase II"/>
    <property type="evidence" value="ECO:0007669"/>
    <property type="project" value="InterPro"/>
</dbReference>
<dbReference type="SUPFAM" id="SSF140718">
    <property type="entry name" value="Mediator hinge subcomplex-like"/>
    <property type="match status" value="1"/>
</dbReference>
<evidence type="ECO:0000256" key="7">
    <source>
        <dbReference type="SAM" id="MobiDB-lite"/>
    </source>
</evidence>
<evidence type="ECO:0000256" key="2">
    <source>
        <dbReference type="ARBA" id="ARBA00009994"/>
    </source>
</evidence>
<keyword evidence="5 6" id="KW-0539">Nucleus</keyword>
<evidence type="ECO:0000256" key="5">
    <source>
        <dbReference type="ARBA" id="ARBA00023242"/>
    </source>
</evidence>
<evidence type="ECO:0000256" key="4">
    <source>
        <dbReference type="ARBA" id="ARBA00023163"/>
    </source>
</evidence>
<dbReference type="Gene3D" id="6.10.140.200">
    <property type="match status" value="1"/>
</dbReference>
<dbReference type="GO" id="GO:0016592">
    <property type="term" value="C:mediator complex"/>
    <property type="evidence" value="ECO:0007669"/>
    <property type="project" value="InterPro"/>
</dbReference>
<dbReference type="PANTHER" id="PTHR21428">
    <property type="entry name" value="MEDIATOR OF RNA POLYMERASE II TRANSCRIPTION SUBUNIT 7"/>
    <property type="match status" value="1"/>
</dbReference>
<evidence type="ECO:0000256" key="6">
    <source>
        <dbReference type="RuleBase" id="RU364060"/>
    </source>
</evidence>
<reference evidence="8 9" key="1">
    <citation type="journal article" date="2024" name="Science">
        <title>Giant polyketide synthase enzymes in the biosynthesis of giant marine polyether toxins.</title>
        <authorList>
            <person name="Fallon T.R."/>
            <person name="Shende V.V."/>
            <person name="Wierzbicki I.H."/>
            <person name="Pendleton A.L."/>
            <person name="Watervoot N.F."/>
            <person name="Auber R.P."/>
            <person name="Gonzalez D.J."/>
            <person name="Wisecaver J.H."/>
            <person name="Moore B.S."/>
        </authorList>
    </citation>
    <scope>NUCLEOTIDE SEQUENCE [LARGE SCALE GENOMIC DNA]</scope>
    <source>
        <strain evidence="8 9">12B1</strain>
    </source>
</reference>
<evidence type="ECO:0000256" key="3">
    <source>
        <dbReference type="ARBA" id="ARBA00023015"/>
    </source>
</evidence>
<comment type="caution">
    <text evidence="8">The sequence shown here is derived from an EMBL/GenBank/DDBJ whole genome shotgun (WGS) entry which is preliminary data.</text>
</comment>
<dbReference type="EMBL" id="JBGBPQ010000001">
    <property type="protein sequence ID" value="KAL1530431.1"/>
    <property type="molecule type" value="Genomic_DNA"/>
</dbReference>
<dbReference type="InterPro" id="IPR044888">
    <property type="entry name" value="Mediatior_Med7_sf"/>
</dbReference>
<comment type="similarity">
    <text evidence="2 6">Belongs to the Mediator complex subunit 7 family.</text>
</comment>
<keyword evidence="6" id="KW-0010">Activator</keyword>
<keyword evidence="4 6" id="KW-0804">Transcription</keyword>
<dbReference type="AlphaFoldDB" id="A0AB34KC94"/>
<comment type="function">
    <text evidence="6">Component of the Mediator complex, a coactivator involved in the regulated transcription of nearly all RNA polymerase II-dependent genes. Mediator functions as a bridge to convey information from gene-specific regulatory proteins to the basal RNA polymerase II transcription machinery.</text>
</comment>
<name>A0AB34KC94_PRYPA</name>
<dbReference type="InterPro" id="IPR009244">
    <property type="entry name" value="Mediatior_Med7"/>
</dbReference>
<comment type="subcellular location">
    <subcellularLocation>
        <location evidence="1 6">Nucleus</location>
    </subcellularLocation>
</comment>
<dbReference type="PANTHER" id="PTHR21428:SF11">
    <property type="entry name" value="MEDIATOR OF RNA POLYMERASE II TRANSCRIPTION SUBUNIT 7"/>
    <property type="match status" value="1"/>
</dbReference>
<accession>A0AB34KC94</accession>
<dbReference type="InterPro" id="IPR037212">
    <property type="entry name" value="Med7/Med21-like"/>
</dbReference>
<feature type="compositionally biased region" description="Low complexity" evidence="7">
    <location>
        <begin position="154"/>
        <end position="168"/>
    </location>
</feature>
<keyword evidence="3 6" id="KW-0805">Transcription regulation</keyword>
<dbReference type="Pfam" id="PF05983">
    <property type="entry name" value="Med7"/>
    <property type="match status" value="1"/>
</dbReference>
<feature type="compositionally biased region" description="Pro residues" evidence="7">
    <location>
        <begin position="169"/>
        <end position="178"/>
    </location>
</feature>
<dbReference type="GO" id="GO:0070847">
    <property type="term" value="C:core mediator complex"/>
    <property type="evidence" value="ECO:0007669"/>
    <property type="project" value="TreeGrafter"/>
</dbReference>
<protein>
    <recommendedName>
        <fullName evidence="6">Mediator of RNA polymerase II transcription subunit 7</fullName>
    </recommendedName>
</protein>
<keyword evidence="9" id="KW-1185">Reference proteome</keyword>
<organism evidence="8 9">
    <name type="scientific">Prymnesium parvum</name>
    <name type="common">Toxic golden alga</name>
    <dbReference type="NCBI Taxonomy" id="97485"/>
    <lineage>
        <taxon>Eukaryota</taxon>
        <taxon>Haptista</taxon>
        <taxon>Haptophyta</taxon>
        <taxon>Prymnesiophyceae</taxon>
        <taxon>Prymnesiales</taxon>
        <taxon>Prymnesiaceae</taxon>
        <taxon>Prymnesium</taxon>
    </lineage>
</organism>
<gene>
    <name evidence="8" type="ORF">AB1Y20_001336</name>
</gene>
<dbReference type="GO" id="GO:0003712">
    <property type="term" value="F:transcription coregulator activity"/>
    <property type="evidence" value="ECO:0007669"/>
    <property type="project" value="InterPro"/>
</dbReference>